<sequence length="287" mass="33527">TRGDIVKGLKDTIDILKEKFEKELNAVDKVFKEENEKLKEELIKEKKECVERWRLNCASNASIYRLEEENTKLKEKVEDLEAEGNKANEWVVKLTKLEKELKEENKKLKEGTLLKFQEVEIEDLKEELVKGDAAVEALKFMGYKYNNGGWEEEEEEDVEYNSDGEPLEKDKYDGDDWALGCGFTTKDGEYRMNMCGGCAEWFDYVINKNRCFIHNKDGKKKVRTFVSCPEGNYVKVLELGAPDYKLAEGETDMFEMVKECFTEEIMEYEEDEWENPNETEDGEIHGF</sequence>
<accession>X0S4J5</accession>
<feature type="non-terminal residue" evidence="2">
    <location>
        <position position="1"/>
    </location>
</feature>
<protein>
    <submittedName>
        <fullName evidence="2">Uncharacterized protein</fullName>
    </submittedName>
</protein>
<comment type="caution">
    <text evidence="2">The sequence shown here is derived from an EMBL/GenBank/DDBJ whole genome shotgun (WGS) entry which is preliminary data.</text>
</comment>
<organism evidence="2">
    <name type="scientific">marine sediment metagenome</name>
    <dbReference type="NCBI Taxonomy" id="412755"/>
    <lineage>
        <taxon>unclassified sequences</taxon>
        <taxon>metagenomes</taxon>
        <taxon>ecological metagenomes</taxon>
    </lineage>
</organism>
<feature type="coiled-coil region" evidence="1">
    <location>
        <begin position="6"/>
        <end position="134"/>
    </location>
</feature>
<dbReference type="EMBL" id="BARS01008243">
    <property type="protein sequence ID" value="GAF75953.1"/>
    <property type="molecule type" value="Genomic_DNA"/>
</dbReference>
<gene>
    <name evidence="2" type="ORF">S01H1_15752</name>
</gene>
<dbReference type="AlphaFoldDB" id="X0S4J5"/>
<keyword evidence="1" id="KW-0175">Coiled coil</keyword>
<name>X0S4J5_9ZZZZ</name>
<evidence type="ECO:0000256" key="1">
    <source>
        <dbReference type="SAM" id="Coils"/>
    </source>
</evidence>
<evidence type="ECO:0000313" key="2">
    <source>
        <dbReference type="EMBL" id="GAF75953.1"/>
    </source>
</evidence>
<reference evidence="2" key="1">
    <citation type="journal article" date="2014" name="Front. Microbiol.">
        <title>High frequency of phylogenetically diverse reductive dehalogenase-homologous genes in deep subseafloor sedimentary metagenomes.</title>
        <authorList>
            <person name="Kawai M."/>
            <person name="Futagami T."/>
            <person name="Toyoda A."/>
            <person name="Takaki Y."/>
            <person name="Nishi S."/>
            <person name="Hori S."/>
            <person name="Arai W."/>
            <person name="Tsubouchi T."/>
            <person name="Morono Y."/>
            <person name="Uchiyama I."/>
            <person name="Ito T."/>
            <person name="Fujiyama A."/>
            <person name="Inagaki F."/>
            <person name="Takami H."/>
        </authorList>
    </citation>
    <scope>NUCLEOTIDE SEQUENCE</scope>
    <source>
        <strain evidence="2">Expedition CK06-06</strain>
    </source>
</reference>
<proteinExistence type="predicted"/>